<dbReference type="Gene3D" id="3.40.140.10">
    <property type="entry name" value="Cytidine Deaminase, domain 2"/>
    <property type="match status" value="1"/>
</dbReference>
<dbReference type="Pfam" id="PF00383">
    <property type="entry name" value="dCMP_cyt_deam_1"/>
    <property type="match status" value="1"/>
</dbReference>
<dbReference type="InterPro" id="IPR002125">
    <property type="entry name" value="CMP_dCMP_dom"/>
</dbReference>
<dbReference type="SUPFAM" id="SSF53927">
    <property type="entry name" value="Cytidine deaminase-like"/>
    <property type="match status" value="1"/>
</dbReference>
<evidence type="ECO:0000259" key="3">
    <source>
        <dbReference type="PROSITE" id="PS51747"/>
    </source>
</evidence>
<dbReference type="CDD" id="cd01286">
    <property type="entry name" value="deoxycytidylate_deaminase"/>
    <property type="match status" value="1"/>
</dbReference>
<reference evidence="4 5" key="1">
    <citation type="journal article" date="2016" name="Nat. Commun.">
        <title>Thousands of microbial genomes shed light on interconnected biogeochemical processes in an aquifer system.</title>
        <authorList>
            <person name="Anantharaman K."/>
            <person name="Brown C.T."/>
            <person name="Hug L.A."/>
            <person name="Sharon I."/>
            <person name="Castelle C.J."/>
            <person name="Probst A.J."/>
            <person name="Thomas B.C."/>
            <person name="Singh A."/>
            <person name="Wilkins M.J."/>
            <person name="Karaoz U."/>
            <person name="Brodie E.L."/>
            <person name="Williams K.H."/>
            <person name="Hubbard S.S."/>
            <person name="Banfield J.F."/>
        </authorList>
    </citation>
    <scope>NUCLEOTIDE SEQUENCE [LARGE SCALE GENOMIC DNA]</scope>
</reference>
<dbReference type="PANTHER" id="PTHR11086:SF18">
    <property type="entry name" value="DEOXYCYTIDYLATE DEAMINASE"/>
    <property type="match status" value="1"/>
</dbReference>
<comment type="cofactor">
    <cofactor evidence="1">
        <name>Zn(2+)</name>
        <dbReference type="ChEBI" id="CHEBI:29105"/>
    </cofactor>
</comment>
<sequence length="168" mass="18720">MMAAKLIAVMATCPKLRVGTVIVKNKRIISSGFNGAPAGQPHCTEVGCMTFEDEGTSCRRVIHSEHNAVLQNSKEVTGGSLYTSYLPCIDCMKPIIAAGISEVVYENEYQSYKPRYQMAKELASQAGIKLRKIPEVHITNLLNTYYPIEDISNMVMDESEKEHEILEF</sequence>
<evidence type="ECO:0000313" key="4">
    <source>
        <dbReference type="EMBL" id="OGZ58646.1"/>
    </source>
</evidence>
<comment type="caution">
    <text evidence="4">The sequence shown here is derived from an EMBL/GenBank/DDBJ whole genome shotgun (WGS) entry which is preliminary data.</text>
</comment>
<dbReference type="InterPro" id="IPR015517">
    <property type="entry name" value="dCMP_deaminase-rel"/>
</dbReference>
<name>A0A1G2H849_9BACT</name>
<accession>A0A1G2H849</accession>
<dbReference type="GO" id="GO:0005737">
    <property type="term" value="C:cytoplasm"/>
    <property type="evidence" value="ECO:0007669"/>
    <property type="project" value="TreeGrafter"/>
</dbReference>
<proteinExistence type="predicted"/>
<evidence type="ECO:0000256" key="2">
    <source>
        <dbReference type="ARBA" id="ARBA00022801"/>
    </source>
</evidence>
<dbReference type="Proteomes" id="UP000177932">
    <property type="component" value="Unassembled WGS sequence"/>
</dbReference>
<dbReference type="PROSITE" id="PS51747">
    <property type="entry name" value="CYT_DCMP_DEAMINASES_2"/>
    <property type="match status" value="1"/>
</dbReference>
<evidence type="ECO:0000313" key="5">
    <source>
        <dbReference type="Proteomes" id="UP000177932"/>
    </source>
</evidence>
<protein>
    <recommendedName>
        <fullName evidence="3">CMP/dCMP-type deaminase domain-containing protein</fullName>
    </recommendedName>
</protein>
<dbReference type="STRING" id="1802158.A2827_03260"/>
<feature type="domain" description="CMP/dCMP-type deaminase" evidence="3">
    <location>
        <begin position="1"/>
        <end position="130"/>
    </location>
</feature>
<gene>
    <name evidence="4" type="ORF">A2827_03260</name>
</gene>
<keyword evidence="2" id="KW-0378">Hydrolase</keyword>
<evidence type="ECO:0000256" key="1">
    <source>
        <dbReference type="ARBA" id="ARBA00001947"/>
    </source>
</evidence>
<dbReference type="AlphaFoldDB" id="A0A1G2H849"/>
<dbReference type="EMBL" id="MHOD01000002">
    <property type="protein sequence ID" value="OGZ58646.1"/>
    <property type="molecule type" value="Genomic_DNA"/>
</dbReference>
<organism evidence="4 5">
    <name type="scientific">Candidatus Spechtbacteria bacterium RIFCSPHIGHO2_01_FULL_43_30</name>
    <dbReference type="NCBI Taxonomy" id="1802158"/>
    <lineage>
        <taxon>Bacteria</taxon>
        <taxon>Candidatus Spechtiibacteriota</taxon>
    </lineage>
</organism>
<dbReference type="InterPro" id="IPR035105">
    <property type="entry name" value="Deoxycytidylate_deaminase_dom"/>
</dbReference>
<dbReference type="InterPro" id="IPR016193">
    <property type="entry name" value="Cytidine_deaminase-like"/>
</dbReference>
<dbReference type="PANTHER" id="PTHR11086">
    <property type="entry name" value="DEOXYCYTIDYLATE DEAMINASE-RELATED"/>
    <property type="match status" value="1"/>
</dbReference>
<dbReference type="GO" id="GO:0004132">
    <property type="term" value="F:dCMP deaminase activity"/>
    <property type="evidence" value="ECO:0007669"/>
    <property type="project" value="TreeGrafter"/>
</dbReference>